<protein>
    <submittedName>
        <fullName evidence="1">Uncharacterized protein</fullName>
    </submittedName>
</protein>
<sequence>MIPRFLLAAVTARLAGEGYSVLTAPPSLIKALVDQLAADRQSGNPQAN</sequence>
<dbReference type="RefSeq" id="WP_160295532.1">
    <property type="nucleotide sequence ID" value="NZ_JXSL01000027.1"/>
</dbReference>
<dbReference type="AlphaFoldDB" id="A0A0C2V189"/>
<keyword evidence="2" id="KW-1185">Reference proteome</keyword>
<name>A0A0C2V189_PARME</name>
<accession>A0A0C2V189</accession>
<dbReference type="STRING" id="272627.CCC_02291"/>
<evidence type="ECO:0000313" key="2">
    <source>
        <dbReference type="Proteomes" id="UP000031971"/>
    </source>
</evidence>
<dbReference type="EMBL" id="JXSL01000027">
    <property type="protein sequence ID" value="KIL98841.1"/>
    <property type="molecule type" value="Genomic_DNA"/>
</dbReference>
<comment type="caution">
    <text evidence="1">The sequence shown here is derived from an EMBL/GenBank/DDBJ whole genome shotgun (WGS) entry which is preliminary data.</text>
</comment>
<proteinExistence type="predicted"/>
<gene>
    <name evidence="1" type="ORF">CCC_02291</name>
</gene>
<evidence type="ECO:0000313" key="1">
    <source>
        <dbReference type="EMBL" id="KIL98841.1"/>
    </source>
</evidence>
<dbReference type="Proteomes" id="UP000031971">
    <property type="component" value="Unassembled WGS sequence"/>
</dbReference>
<reference evidence="1 2" key="1">
    <citation type="submission" date="2015-01" db="EMBL/GenBank/DDBJ databases">
        <title>Genome Sequence of Magnetospirillum magnetotacticum Strain MS-1.</title>
        <authorList>
            <person name="Marinov G.K."/>
            <person name="Smalley M.D."/>
            <person name="DeSalvo G."/>
        </authorList>
    </citation>
    <scope>NUCLEOTIDE SEQUENCE [LARGE SCALE GENOMIC DNA]</scope>
    <source>
        <strain evidence="1 2">MS-1</strain>
    </source>
</reference>
<organism evidence="1 2">
    <name type="scientific">Paramagnetospirillum magnetotacticum MS-1</name>
    <dbReference type="NCBI Taxonomy" id="272627"/>
    <lineage>
        <taxon>Bacteria</taxon>
        <taxon>Pseudomonadati</taxon>
        <taxon>Pseudomonadota</taxon>
        <taxon>Alphaproteobacteria</taxon>
        <taxon>Rhodospirillales</taxon>
        <taxon>Magnetospirillaceae</taxon>
        <taxon>Paramagnetospirillum</taxon>
    </lineage>
</organism>